<name>A0ABD1WEK4_9LAMI</name>
<evidence type="ECO:0000313" key="1">
    <source>
        <dbReference type="EMBL" id="KAL2548098.1"/>
    </source>
</evidence>
<keyword evidence="2" id="KW-1185">Reference proteome</keyword>
<evidence type="ECO:0000313" key="2">
    <source>
        <dbReference type="Proteomes" id="UP001604277"/>
    </source>
</evidence>
<protein>
    <submittedName>
        <fullName evidence="1">Uncharacterized protein</fullName>
    </submittedName>
</protein>
<dbReference type="AlphaFoldDB" id="A0ABD1WEK4"/>
<accession>A0ABD1WEK4</accession>
<dbReference type="Proteomes" id="UP001604277">
    <property type="component" value="Unassembled WGS sequence"/>
</dbReference>
<gene>
    <name evidence="1" type="ORF">Fot_09628</name>
</gene>
<organism evidence="1 2">
    <name type="scientific">Forsythia ovata</name>
    <dbReference type="NCBI Taxonomy" id="205694"/>
    <lineage>
        <taxon>Eukaryota</taxon>
        <taxon>Viridiplantae</taxon>
        <taxon>Streptophyta</taxon>
        <taxon>Embryophyta</taxon>
        <taxon>Tracheophyta</taxon>
        <taxon>Spermatophyta</taxon>
        <taxon>Magnoliopsida</taxon>
        <taxon>eudicotyledons</taxon>
        <taxon>Gunneridae</taxon>
        <taxon>Pentapetalae</taxon>
        <taxon>asterids</taxon>
        <taxon>lamiids</taxon>
        <taxon>Lamiales</taxon>
        <taxon>Oleaceae</taxon>
        <taxon>Forsythieae</taxon>
        <taxon>Forsythia</taxon>
    </lineage>
</organism>
<comment type="caution">
    <text evidence="1">The sequence shown here is derived from an EMBL/GenBank/DDBJ whole genome shotgun (WGS) entry which is preliminary data.</text>
</comment>
<proteinExistence type="predicted"/>
<reference evidence="2" key="1">
    <citation type="submission" date="2024-07" db="EMBL/GenBank/DDBJ databases">
        <title>Two chromosome-level genome assemblies of Korean endemic species Abeliophyllum distichum and Forsythia ovata (Oleaceae).</title>
        <authorList>
            <person name="Jang H."/>
        </authorList>
    </citation>
    <scope>NUCLEOTIDE SEQUENCE [LARGE SCALE GENOMIC DNA]</scope>
</reference>
<dbReference type="EMBL" id="JBFOLJ010000003">
    <property type="protein sequence ID" value="KAL2548098.1"/>
    <property type="molecule type" value="Genomic_DNA"/>
</dbReference>
<sequence length="138" mass="15967">MDGKSLRAATIRRNGCDLIGKKGRNRHWHPREARPLCCKNFLVNQRKLKLKKEDKDARPLCWKNFSVNQRIGTHILWRNYTVAVILGRAINNCCNKDRDYAGINFGSSRGFYFPTGNSISAWIYQKIDEFSGHIRGQV</sequence>